<reference evidence="18" key="1">
    <citation type="submission" date="2016-05" db="EMBL/GenBank/DDBJ databases">
        <authorList>
            <person name="Lavstsen T."/>
            <person name="Jespersen J.S."/>
        </authorList>
    </citation>
    <scope>NUCLEOTIDE SEQUENCE</scope>
</reference>
<dbReference type="Pfam" id="PF00361">
    <property type="entry name" value="Proton_antipo_M"/>
    <property type="match status" value="1"/>
</dbReference>
<comment type="subcellular location">
    <subcellularLocation>
        <location evidence="1 16">Mitochondrion membrane</location>
        <topology evidence="1 16">Multi-pass membrane protein</topology>
    </subcellularLocation>
</comment>
<dbReference type="EMBL" id="KX254564">
    <property type="protein sequence ID" value="ANP25572.1"/>
    <property type="molecule type" value="Genomic_DNA"/>
</dbReference>
<sequence>MITFLFGMIISFFVSCEYLGLGGMLIFCSSVIFLLFIFSGFSFFLYYGLMNEWFGLDFFGFLMVGLVVLVLILSLVSMAKEVCFGGKIPVKEGIEIPTVLVSAVCVVVFCAANWMDFFFFFEFSLVPTLWLILGWGYQPERLQAGVFMMMYTVSASLPLLLILLVMWLLESTDKMLLGSLLMENGSSISKWCWLFVMLGFLVKLPIYFFHGWLPKAHVEAPLGGSMILAGVLLKLGGYGVVRFLWIMCMNLSSVMLWVVVVSLWGGFLSSVICLVQSDLKSLIAYSSIGHMAMSLGGMLSMFTIGKMSGVALMFAHGLCSPCLFCLAASVYDWSHSRSVALNKNVLRLFPLLSFFWFSFCVLNMGVPPSLNFFSEVFCVASVLWLSWVFSFPAGLMCFMAGCYCLFLYSVVNHGSVPVVLRSVNLINERYSYSFFFSFLILMGGFLFMDYIFV</sequence>
<dbReference type="GO" id="GO:0048039">
    <property type="term" value="F:ubiquinone binding"/>
    <property type="evidence" value="ECO:0007669"/>
    <property type="project" value="TreeGrafter"/>
</dbReference>
<evidence type="ECO:0000256" key="9">
    <source>
        <dbReference type="ARBA" id="ARBA00022982"/>
    </source>
</evidence>
<dbReference type="AlphaFoldDB" id="A0A1B0ZD76"/>
<evidence type="ECO:0000313" key="18">
    <source>
        <dbReference type="EMBL" id="ANP25572.1"/>
    </source>
</evidence>
<keyword evidence="13 16" id="KW-0496">Mitochondrion</keyword>
<feature type="transmembrane region" description="Helical" evidence="16">
    <location>
        <begin position="310"/>
        <end position="333"/>
    </location>
</feature>
<keyword evidence="12 16" id="KW-0830">Ubiquinone</keyword>
<evidence type="ECO:0000256" key="16">
    <source>
        <dbReference type="RuleBase" id="RU003297"/>
    </source>
</evidence>
<organism evidence="18">
    <name type="scientific">Corbicula fluminea</name>
    <name type="common">Asian freshwater clam</name>
    <name type="synonym">Tellina fluminea</name>
    <dbReference type="NCBI Taxonomy" id="45949"/>
    <lineage>
        <taxon>Eukaryota</taxon>
        <taxon>Metazoa</taxon>
        <taxon>Spiralia</taxon>
        <taxon>Lophotrochozoa</taxon>
        <taxon>Mollusca</taxon>
        <taxon>Bivalvia</taxon>
        <taxon>Autobranchia</taxon>
        <taxon>Heteroconchia</taxon>
        <taxon>Euheterodonta</taxon>
        <taxon>Imparidentia</taxon>
        <taxon>Neoheterodontei</taxon>
        <taxon>Venerida</taxon>
        <taxon>Cyrenoidea</taxon>
        <taxon>Cyrenidae</taxon>
        <taxon>Corbicula</taxon>
    </lineage>
</organism>
<feature type="transmembrane region" description="Helical" evidence="16">
    <location>
        <begin position="188"/>
        <end position="210"/>
    </location>
</feature>
<geneLocation type="mitochondrion" evidence="18"/>
<evidence type="ECO:0000256" key="3">
    <source>
        <dbReference type="ARBA" id="ARBA00012944"/>
    </source>
</evidence>
<evidence type="ECO:0000256" key="2">
    <source>
        <dbReference type="ARBA" id="ARBA00009025"/>
    </source>
</evidence>
<feature type="transmembrane region" description="Helical" evidence="16">
    <location>
        <begin position="21"/>
        <end position="47"/>
    </location>
</feature>
<proteinExistence type="inferred from homology"/>
<feature type="transmembrane region" description="Helical" evidence="16">
    <location>
        <begin position="345"/>
        <end position="364"/>
    </location>
</feature>
<gene>
    <name evidence="18" type="primary">ND4</name>
</gene>
<keyword evidence="8" id="KW-1278">Translocase</keyword>
<comment type="function">
    <text evidence="16">Core subunit of the mitochondrial membrane respiratory chain NADH dehydrogenase (Complex I) which catalyzes electron transfer from NADH through the respiratory chain, using ubiquinone as an electron acceptor. Essential for the catalytic activity and assembly of complex I.</text>
</comment>
<keyword evidence="11 16" id="KW-0520">NAD</keyword>
<evidence type="ECO:0000256" key="11">
    <source>
        <dbReference type="ARBA" id="ARBA00023027"/>
    </source>
</evidence>
<dbReference type="GO" id="GO:0015990">
    <property type="term" value="P:electron transport coupled proton transport"/>
    <property type="evidence" value="ECO:0007669"/>
    <property type="project" value="TreeGrafter"/>
</dbReference>
<feature type="transmembrane region" description="Helical" evidence="16">
    <location>
        <begin position="432"/>
        <end position="452"/>
    </location>
</feature>
<dbReference type="PRINTS" id="PR01437">
    <property type="entry name" value="NUOXDRDTASE4"/>
</dbReference>
<dbReference type="InterPro" id="IPR003918">
    <property type="entry name" value="NADH_UbQ_OxRdtase"/>
</dbReference>
<dbReference type="GO" id="GO:0008137">
    <property type="term" value="F:NADH dehydrogenase (ubiquinone) activity"/>
    <property type="evidence" value="ECO:0007669"/>
    <property type="project" value="UniProtKB-UniRule"/>
</dbReference>
<dbReference type="InterPro" id="IPR001750">
    <property type="entry name" value="ND/Mrp_TM"/>
</dbReference>
<name>A0A1B0ZD76_CORFM</name>
<feature type="transmembrane region" description="Helical" evidence="16">
    <location>
        <begin position="149"/>
        <end position="168"/>
    </location>
</feature>
<feature type="transmembrane region" description="Helical" evidence="16">
    <location>
        <begin position="384"/>
        <end position="411"/>
    </location>
</feature>
<keyword evidence="6 16" id="KW-0679">Respiratory chain</keyword>
<dbReference type="GO" id="GO:0003954">
    <property type="term" value="F:NADH dehydrogenase activity"/>
    <property type="evidence" value="ECO:0007669"/>
    <property type="project" value="TreeGrafter"/>
</dbReference>
<dbReference type="PANTHER" id="PTHR43507">
    <property type="entry name" value="NADH-UBIQUINONE OXIDOREDUCTASE CHAIN 4"/>
    <property type="match status" value="1"/>
</dbReference>
<evidence type="ECO:0000256" key="12">
    <source>
        <dbReference type="ARBA" id="ARBA00023075"/>
    </source>
</evidence>
<dbReference type="PANTHER" id="PTHR43507:SF20">
    <property type="entry name" value="NADH-UBIQUINONE OXIDOREDUCTASE CHAIN 4"/>
    <property type="match status" value="1"/>
</dbReference>
<keyword evidence="14 16" id="KW-0472">Membrane</keyword>
<evidence type="ECO:0000256" key="5">
    <source>
        <dbReference type="ARBA" id="ARBA00022448"/>
    </source>
</evidence>
<keyword evidence="9 16" id="KW-0249">Electron transport</keyword>
<dbReference type="GO" id="GO:0042773">
    <property type="term" value="P:ATP synthesis coupled electron transport"/>
    <property type="evidence" value="ECO:0007669"/>
    <property type="project" value="InterPro"/>
</dbReference>
<comment type="catalytic activity">
    <reaction evidence="15 16">
        <text>a ubiquinone + NADH + 5 H(+)(in) = a ubiquinol + NAD(+) + 4 H(+)(out)</text>
        <dbReference type="Rhea" id="RHEA:29091"/>
        <dbReference type="Rhea" id="RHEA-COMP:9565"/>
        <dbReference type="Rhea" id="RHEA-COMP:9566"/>
        <dbReference type="ChEBI" id="CHEBI:15378"/>
        <dbReference type="ChEBI" id="CHEBI:16389"/>
        <dbReference type="ChEBI" id="CHEBI:17976"/>
        <dbReference type="ChEBI" id="CHEBI:57540"/>
        <dbReference type="ChEBI" id="CHEBI:57945"/>
        <dbReference type="EC" id="7.1.1.2"/>
    </reaction>
</comment>
<evidence type="ECO:0000256" key="1">
    <source>
        <dbReference type="ARBA" id="ARBA00004225"/>
    </source>
</evidence>
<evidence type="ECO:0000259" key="17">
    <source>
        <dbReference type="Pfam" id="PF00361"/>
    </source>
</evidence>
<keyword evidence="7 16" id="KW-0812">Transmembrane</keyword>
<evidence type="ECO:0000256" key="6">
    <source>
        <dbReference type="ARBA" id="ARBA00022660"/>
    </source>
</evidence>
<evidence type="ECO:0000256" key="15">
    <source>
        <dbReference type="ARBA" id="ARBA00049551"/>
    </source>
</evidence>
<evidence type="ECO:0000256" key="4">
    <source>
        <dbReference type="ARBA" id="ARBA00021006"/>
    </source>
</evidence>
<evidence type="ECO:0000256" key="14">
    <source>
        <dbReference type="ARBA" id="ARBA00023136"/>
    </source>
</evidence>
<comment type="similarity">
    <text evidence="2 16">Belongs to the complex I subunit 4 family.</text>
</comment>
<keyword evidence="10 16" id="KW-1133">Transmembrane helix</keyword>
<feature type="transmembrane region" description="Helical" evidence="16">
    <location>
        <begin position="282"/>
        <end position="304"/>
    </location>
</feature>
<dbReference type="EC" id="7.1.1.2" evidence="3 16"/>
<keyword evidence="5 16" id="KW-0813">Transport</keyword>
<protein>
    <recommendedName>
        <fullName evidence="4 16">NADH-ubiquinone oxidoreductase chain 4</fullName>
        <ecNumber evidence="3 16">7.1.1.2</ecNumber>
    </recommendedName>
</protein>
<evidence type="ECO:0000256" key="7">
    <source>
        <dbReference type="ARBA" id="ARBA00022692"/>
    </source>
</evidence>
<feature type="transmembrane region" description="Helical" evidence="16">
    <location>
        <begin position="53"/>
        <end position="76"/>
    </location>
</feature>
<evidence type="ECO:0000256" key="8">
    <source>
        <dbReference type="ARBA" id="ARBA00022967"/>
    </source>
</evidence>
<evidence type="ECO:0000256" key="13">
    <source>
        <dbReference type="ARBA" id="ARBA00023128"/>
    </source>
</evidence>
<feature type="transmembrane region" description="Helical" evidence="16">
    <location>
        <begin position="120"/>
        <end position="137"/>
    </location>
</feature>
<feature type="transmembrane region" description="Helical" evidence="16">
    <location>
        <begin position="251"/>
        <end position="275"/>
    </location>
</feature>
<dbReference type="GO" id="GO:0031966">
    <property type="term" value="C:mitochondrial membrane"/>
    <property type="evidence" value="ECO:0007669"/>
    <property type="project" value="UniProtKB-SubCell"/>
</dbReference>
<feature type="transmembrane region" description="Helical" evidence="16">
    <location>
        <begin position="96"/>
        <end position="114"/>
    </location>
</feature>
<accession>A0A1B0ZD76</accession>
<evidence type="ECO:0000256" key="10">
    <source>
        <dbReference type="ARBA" id="ARBA00022989"/>
    </source>
</evidence>
<feature type="domain" description="NADH:quinone oxidoreductase/Mrp antiporter transmembrane" evidence="17">
    <location>
        <begin position="111"/>
        <end position="392"/>
    </location>
</feature>